<sequence length="95" mass="9956">MWDVAPAVPPSGSLGAGRIGAGPVRQGQMIPFRRPADVVMQVSLPIARCGRALSFHLTVDGGSYGSVDGRPVRGAGPREAWPPPRKGAVTPSWTR</sequence>
<accession>A0A810N792</accession>
<feature type="region of interest" description="Disordered" evidence="1">
    <location>
        <begin position="66"/>
        <end position="95"/>
    </location>
</feature>
<evidence type="ECO:0000313" key="2">
    <source>
        <dbReference type="EMBL" id="BCJ69661.1"/>
    </source>
</evidence>
<evidence type="ECO:0000313" key="3">
    <source>
        <dbReference type="Proteomes" id="UP000680866"/>
    </source>
</evidence>
<dbReference type="EMBL" id="AP023359">
    <property type="protein sequence ID" value="BCJ69661.1"/>
    <property type="molecule type" value="Genomic_DNA"/>
</dbReference>
<evidence type="ECO:0000256" key="1">
    <source>
        <dbReference type="SAM" id="MobiDB-lite"/>
    </source>
</evidence>
<dbReference type="KEGG" id="pry:Prubr_66820"/>
<dbReference type="Proteomes" id="UP000680866">
    <property type="component" value="Chromosome"/>
</dbReference>
<protein>
    <submittedName>
        <fullName evidence="2">Uncharacterized protein</fullName>
    </submittedName>
</protein>
<organism evidence="2 3">
    <name type="scientific">Polymorphospora rubra</name>
    <dbReference type="NCBI Taxonomy" id="338584"/>
    <lineage>
        <taxon>Bacteria</taxon>
        <taxon>Bacillati</taxon>
        <taxon>Actinomycetota</taxon>
        <taxon>Actinomycetes</taxon>
        <taxon>Micromonosporales</taxon>
        <taxon>Micromonosporaceae</taxon>
        <taxon>Polymorphospora</taxon>
    </lineage>
</organism>
<reference evidence="2" key="1">
    <citation type="submission" date="2020-08" db="EMBL/GenBank/DDBJ databases">
        <title>Whole genome shotgun sequence of Polymorphospora rubra NBRC 101157.</title>
        <authorList>
            <person name="Komaki H."/>
            <person name="Tamura T."/>
        </authorList>
    </citation>
    <scope>NUCLEOTIDE SEQUENCE</scope>
    <source>
        <strain evidence="2">NBRC 101157</strain>
    </source>
</reference>
<feature type="region of interest" description="Disordered" evidence="1">
    <location>
        <begin position="1"/>
        <end position="20"/>
    </location>
</feature>
<keyword evidence="3" id="KW-1185">Reference proteome</keyword>
<name>A0A810N792_9ACTN</name>
<proteinExistence type="predicted"/>
<gene>
    <name evidence="2" type="ORF">Prubr_66820</name>
</gene>
<dbReference type="AlphaFoldDB" id="A0A810N792"/>